<dbReference type="AlphaFoldDB" id="A0A9E6UL36"/>
<evidence type="ECO:0000313" key="2">
    <source>
        <dbReference type="EMBL" id="QZN98530.1"/>
    </source>
</evidence>
<dbReference type="EMBL" id="CP081869">
    <property type="protein sequence ID" value="QZN98530.1"/>
    <property type="molecule type" value="Genomic_DNA"/>
</dbReference>
<name>A0A9E6UL36_9HYPH</name>
<feature type="region of interest" description="Disordered" evidence="1">
    <location>
        <begin position="87"/>
        <end position="108"/>
    </location>
</feature>
<proteinExistence type="predicted"/>
<evidence type="ECO:0000313" key="3">
    <source>
        <dbReference type="Proteomes" id="UP000825701"/>
    </source>
</evidence>
<organism evidence="2 3">
    <name type="scientific">Chenggangzhangella methanolivorans</name>
    <dbReference type="NCBI Taxonomy" id="1437009"/>
    <lineage>
        <taxon>Bacteria</taxon>
        <taxon>Pseudomonadati</taxon>
        <taxon>Pseudomonadota</taxon>
        <taxon>Alphaproteobacteria</taxon>
        <taxon>Hyphomicrobiales</taxon>
        <taxon>Methylopilaceae</taxon>
        <taxon>Chenggangzhangella</taxon>
    </lineage>
</organism>
<accession>A0A9E6UL36</accession>
<evidence type="ECO:0000256" key="1">
    <source>
        <dbReference type="SAM" id="MobiDB-lite"/>
    </source>
</evidence>
<dbReference type="Proteomes" id="UP000825701">
    <property type="component" value="Chromosome"/>
</dbReference>
<keyword evidence="3" id="KW-1185">Reference proteome</keyword>
<protein>
    <submittedName>
        <fullName evidence="2">Uncharacterized protein</fullName>
    </submittedName>
</protein>
<sequence>MRHTAQRRVGYASASVDVVYLEGASTPPEDERFLVVEWVQSGAGCQVRHEPPGLRYVVSPDKHAFWMSEAKHLARRLQLERVYFLGAPTFGPSDPEDKDGQGSGGDER</sequence>
<dbReference type="RefSeq" id="WP_261401461.1">
    <property type="nucleotide sequence ID" value="NZ_CP081869.1"/>
</dbReference>
<dbReference type="KEGG" id="cmet:K6K41_15955"/>
<gene>
    <name evidence="2" type="ORF">K6K41_15955</name>
</gene>
<reference evidence="2" key="1">
    <citation type="submission" date="2021-08" db="EMBL/GenBank/DDBJ databases">
        <authorList>
            <person name="Zhang H."/>
            <person name="Xu M."/>
            <person name="Yu Z."/>
            <person name="Yang L."/>
            <person name="Cai Y."/>
        </authorList>
    </citation>
    <scope>NUCLEOTIDE SEQUENCE</scope>
    <source>
        <strain evidence="2">CHL1</strain>
    </source>
</reference>